<evidence type="ECO:0000256" key="6">
    <source>
        <dbReference type="SAM" id="Coils"/>
    </source>
</evidence>
<keyword evidence="11" id="KW-1185">Reference proteome</keyword>
<comment type="caution">
    <text evidence="10">The sequence shown here is derived from an EMBL/GenBank/DDBJ whole genome shotgun (WGS) entry which is preliminary data.</text>
</comment>
<feature type="domain" description="Tyrosine-protein kinase G-rich" evidence="9">
    <location>
        <begin position="297"/>
        <end position="368"/>
    </location>
</feature>
<proteinExistence type="predicted"/>
<name>A0ABS0YC36_9BACT</name>
<feature type="domain" description="Polysaccharide chain length determinant N-terminal" evidence="8">
    <location>
        <begin position="10"/>
        <end position="108"/>
    </location>
</feature>
<dbReference type="Pfam" id="PF02706">
    <property type="entry name" value="Wzz"/>
    <property type="match status" value="1"/>
</dbReference>
<evidence type="ECO:0000256" key="4">
    <source>
        <dbReference type="ARBA" id="ARBA00022989"/>
    </source>
</evidence>
<evidence type="ECO:0000313" key="10">
    <source>
        <dbReference type="EMBL" id="MBJ6749684.1"/>
    </source>
</evidence>
<keyword evidence="4 7" id="KW-1133">Transmembrane helix</keyword>
<keyword evidence="2" id="KW-1003">Cell membrane</keyword>
<dbReference type="InterPro" id="IPR050445">
    <property type="entry name" value="Bact_polysacc_biosynth/exp"/>
</dbReference>
<dbReference type="InterPro" id="IPR003856">
    <property type="entry name" value="LPS_length_determ_N"/>
</dbReference>
<evidence type="ECO:0000256" key="5">
    <source>
        <dbReference type="ARBA" id="ARBA00023136"/>
    </source>
</evidence>
<evidence type="ECO:0000313" key="11">
    <source>
        <dbReference type="Proteomes" id="UP000614714"/>
    </source>
</evidence>
<dbReference type="InterPro" id="IPR032807">
    <property type="entry name" value="GNVR"/>
</dbReference>
<evidence type="ECO:0000256" key="3">
    <source>
        <dbReference type="ARBA" id="ARBA00022692"/>
    </source>
</evidence>
<protein>
    <submittedName>
        <fullName evidence="10">Lipopolysaccharide biosynthesis protein</fullName>
    </submittedName>
</protein>
<keyword evidence="6" id="KW-0175">Coiled coil</keyword>
<dbReference type="EMBL" id="JAEMHL010000002">
    <property type="protein sequence ID" value="MBJ6749684.1"/>
    <property type="molecule type" value="Genomic_DNA"/>
</dbReference>
<gene>
    <name evidence="10" type="ORF">JFN91_05620</name>
</gene>
<evidence type="ECO:0000259" key="9">
    <source>
        <dbReference type="Pfam" id="PF13807"/>
    </source>
</evidence>
<feature type="coiled-coil region" evidence="6">
    <location>
        <begin position="181"/>
        <end position="208"/>
    </location>
</feature>
<dbReference type="PANTHER" id="PTHR32309">
    <property type="entry name" value="TYROSINE-PROTEIN KINASE"/>
    <property type="match status" value="1"/>
</dbReference>
<keyword evidence="3 7" id="KW-0812">Transmembrane</keyword>
<dbReference type="PANTHER" id="PTHR32309:SF13">
    <property type="entry name" value="FERRIC ENTEROBACTIN TRANSPORT PROTEIN FEPE"/>
    <property type="match status" value="1"/>
</dbReference>
<dbReference type="Pfam" id="PF13807">
    <property type="entry name" value="GNVR"/>
    <property type="match status" value="1"/>
</dbReference>
<accession>A0ABS0YC36</accession>
<organism evidence="10 11">
    <name type="scientific">Geomonas anaerohicana</name>
    <dbReference type="NCBI Taxonomy" id="2798583"/>
    <lineage>
        <taxon>Bacteria</taxon>
        <taxon>Pseudomonadati</taxon>
        <taxon>Thermodesulfobacteriota</taxon>
        <taxon>Desulfuromonadia</taxon>
        <taxon>Geobacterales</taxon>
        <taxon>Geobacteraceae</taxon>
        <taxon>Geomonas</taxon>
    </lineage>
</organism>
<feature type="transmembrane region" description="Helical" evidence="7">
    <location>
        <begin position="27"/>
        <end position="50"/>
    </location>
</feature>
<comment type="subcellular location">
    <subcellularLocation>
        <location evidence="1">Cell membrane</location>
        <topology evidence="1">Multi-pass membrane protein</topology>
    </subcellularLocation>
</comment>
<feature type="transmembrane region" description="Helical" evidence="7">
    <location>
        <begin position="70"/>
        <end position="94"/>
    </location>
</feature>
<sequence length="392" mass="42217">MEKQHKTEEQEINLLELLHVVVKRKMLIFKICGLAIVTSVIYSLLLPNIYSSTARVLPPQKEGGGGLSALLGQAGGLAAFAASGGVTGGSDLYVGILKSRSVSDAVIRRPDISPGFFGKTQEEARNLVSSAVRIQAGKDGIISITAEDKDAKRSALLANAFVKELGETTVRLNLSKASTERIFLEKRLNMVKNDLQAAEDALKAFSQANKVVQVDAQAKASIEGIARLKGELASKEVQLAVIRTKQTEESPDVKATVSAIKQLKGELEAISGSGGNGGGIPSLGNVPGVSLEYTRKLRELKTQEAVFEQLTKQYEVAKINEAKDSSSFQVLDEAVVPMKKSGPKRSQIVMTSAIVALFISLVAIFIQESMSRMCDDDRKLLESIKRLAFCLK</sequence>
<feature type="transmembrane region" description="Helical" evidence="7">
    <location>
        <begin position="348"/>
        <end position="366"/>
    </location>
</feature>
<keyword evidence="5 7" id="KW-0472">Membrane</keyword>
<reference evidence="10 11" key="1">
    <citation type="submission" date="2020-12" db="EMBL/GenBank/DDBJ databases">
        <title>Geomonas sp. Red421, isolated from paddy soil.</title>
        <authorList>
            <person name="Xu Z."/>
            <person name="Zhang Z."/>
            <person name="Masuda Y."/>
            <person name="Itoh H."/>
            <person name="Senoo K."/>
        </authorList>
    </citation>
    <scope>NUCLEOTIDE SEQUENCE [LARGE SCALE GENOMIC DNA]</scope>
    <source>
        <strain evidence="10 11">Red421</strain>
    </source>
</reference>
<evidence type="ECO:0000256" key="1">
    <source>
        <dbReference type="ARBA" id="ARBA00004651"/>
    </source>
</evidence>
<evidence type="ECO:0000256" key="2">
    <source>
        <dbReference type="ARBA" id="ARBA00022475"/>
    </source>
</evidence>
<dbReference type="RefSeq" id="WP_199388206.1">
    <property type="nucleotide sequence ID" value="NZ_JAEMHL010000002.1"/>
</dbReference>
<dbReference type="Proteomes" id="UP000614714">
    <property type="component" value="Unassembled WGS sequence"/>
</dbReference>
<evidence type="ECO:0000259" key="8">
    <source>
        <dbReference type="Pfam" id="PF02706"/>
    </source>
</evidence>
<evidence type="ECO:0000256" key="7">
    <source>
        <dbReference type="SAM" id="Phobius"/>
    </source>
</evidence>